<gene>
    <name evidence="1" type="ORF">BDN72DRAFT_906755</name>
</gene>
<dbReference type="Proteomes" id="UP000308600">
    <property type="component" value="Unassembled WGS sequence"/>
</dbReference>
<accession>A0ACD3A0K1</accession>
<evidence type="ECO:0000313" key="2">
    <source>
        <dbReference type="Proteomes" id="UP000308600"/>
    </source>
</evidence>
<sequence length="117" mass="12938">MTWLASSPILVSSTRQLGHSHRRCHPQEDSSVSSTYEEVVWCIQFGRDEVVKAKDEAGGYTFDDAGEASTDFFSLNIDHGPNGVEIHTFGLHGTEDQKLLGPLEENIEKETAFVALD</sequence>
<keyword evidence="2" id="KW-1185">Reference proteome</keyword>
<organism evidence="1 2">
    <name type="scientific">Pluteus cervinus</name>
    <dbReference type="NCBI Taxonomy" id="181527"/>
    <lineage>
        <taxon>Eukaryota</taxon>
        <taxon>Fungi</taxon>
        <taxon>Dikarya</taxon>
        <taxon>Basidiomycota</taxon>
        <taxon>Agaricomycotina</taxon>
        <taxon>Agaricomycetes</taxon>
        <taxon>Agaricomycetidae</taxon>
        <taxon>Agaricales</taxon>
        <taxon>Pluteineae</taxon>
        <taxon>Pluteaceae</taxon>
        <taxon>Pluteus</taxon>
    </lineage>
</organism>
<dbReference type="EMBL" id="ML209379">
    <property type="protein sequence ID" value="TFK58417.1"/>
    <property type="molecule type" value="Genomic_DNA"/>
</dbReference>
<name>A0ACD3A0K1_9AGAR</name>
<proteinExistence type="predicted"/>
<reference evidence="1 2" key="1">
    <citation type="journal article" date="2019" name="Nat. Ecol. Evol.">
        <title>Megaphylogeny resolves global patterns of mushroom evolution.</title>
        <authorList>
            <person name="Varga T."/>
            <person name="Krizsan K."/>
            <person name="Foldi C."/>
            <person name="Dima B."/>
            <person name="Sanchez-Garcia M."/>
            <person name="Sanchez-Ramirez S."/>
            <person name="Szollosi G.J."/>
            <person name="Szarkandi J.G."/>
            <person name="Papp V."/>
            <person name="Albert L."/>
            <person name="Andreopoulos W."/>
            <person name="Angelini C."/>
            <person name="Antonin V."/>
            <person name="Barry K.W."/>
            <person name="Bougher N.L."/>
            <person name="Buchanan P."/>
            <person name="Buyck B."/>
            <person name="Bense V."/>
            <person name="Catcheside P."/>
            <person name="Chovatia M."/>
            <person name="Cooper J."/>
            <person name="Damon W."/>
            <person name="Desjardin D."/>
            <person name="Finy P."/>
            <person name="Geml J."/>
            <person name="Haridas S."/>
            <person name="Hughes K."/>
            <person name="Justo A."/>
            <person name="Karasinski D."/>
            <person name="Kautmanova I."/>
            <person name="Kiss B."/>
            <person name="Kocsube S."/>
            <person name="Kotiranta H."/>
            <person name="LaButti K.M."/>
            <person name="Lechner B.E."/>
            <person name="Liimatainen K."/>
            <person name="Lipzen A."/>
            <person name="Lukacs Z."/>
            <person name="Mihaltcheva S."/>
            <person name="Morgado L.N."/>
            <person name="Niskanen T."/>
            <person name="Noordeloos M.E."/>
            <person name="Ohm R.A."/>
            <person name="Ortiz-Santana B."/>
            <person name="Ovrebo C."/>
            <person name="Racz N."/>
            <person name="Riley R."/>
            <person name="Savchenko A."/>
            <person name="Shiryaev A."/>
            <person name="Soop K."/>
            <person name="Spirin V."/>
            <person name="Szebenyi C."/>
            <person name="Tomsovsky M."/>
            <person name="Tulloss R.E."/>
            <person name="Uehling J."/>
            <person name="Grigoriev I.V."/>
            <person name="Vagvolgyi C."/>
            <person name="Papp T."/>
            <person name="Martin F.M."/>
            <person name="Miettinen O."/>
            <person name="Hibbett D.S."/>
            <person name="Nagy L.G."/>
        </authorList>
    </citation>
    <scope>NUCLEOTIDE SEQUENCE [LARGE SCALE GENOMIC DNA]</scope>
    <source>
        <strain evidence="1 2">NL-1719</strain>
    </source>
</reference>
<protein>
    <submittedName>
        <fullName evidence="1">Uncharacterized protein</fullName>
    </submittedName>
</protein>
<evidence type="ECO:0000313" key="1">
    <source>
        <dbReference type="EMBL" id="TFK58417.1"/>
    </source>
</evidence>